<feature type="non-terminal residue" evidence="2">
    <location>
        <position position="73"/>
    </location>
</feature>
<evidence type="ECO:0000313" key="3">
    <source>
        <dbReference type="Proteomes" id="UP001203297"/>
    </source>
</evidence>
<feature type="region of interest" description="Disordered" evidence="1">
    <location>
        <begin position="1"/>
        <end position="73"/>
    </location>
</feature>
<protein>
    <submittedName>
        <fullName evidence="2">Uncharacterized protein</fullName>
    </submittedName>
</protein>
<accession>A0AAD4QHJ9</accession>
<dbReference type="Proteomes" id="UP001203297">
    <property type="component" value="Unassembled WGS sequence"/>
</dbReference>
<sequence length="73" mass="8077">SKQHHYPGRPLPHPPGASQTGPVRPVLLDLLAPYEAMEPDKQRSPHSLSSFHISKSRVPSVSHRHRLSTNLAS</sequence>
<dbReference type="EMBL" id="WTXG01000073">
    <property type="protein sequence ID" value="KAI0294501.1"/>
    <property type="molecule type" value="Genomic_DNA"/>
</dbReference>
<comment type="caution">
    <text evidence="2">The sequence shown here is derived from an EMBL/GenBank/DDBJ whole genome shotgun (WGS) entry which is preliminary data.</text>
</comment>
<organism evidence="2 3">
    <name type="scientific">Multifurca ochricompacta</name>
    <dbReference type="NCBI Taxonomy" id="376703"/>
    <lineage>
        <taxon>Eukaryota</taxon>
        <taxon>Fungi</taxon>
        <taxon>Dikarya</taxon>
        <taxon>Basidiomycota</taxon>
        <taxon>Agaricomycotina</taxon>
        <taxon>Agaricomycetes</taxon>
        <taxon>Russulales</taxon>
        <taxon>Russulaceae</taxon>
        <taxon>Multifurca</taxon>
    </lineage>
</organism>
<proteinExistence type="predicted"/>
<reference evidence="2" key="1">
    <citation type="journal article" date="2022" name="New Phytol.">
        <title>Evolutionary transition to the ectomycorrhizal habit in the genomes of a hyperdiverse lineage of mushroom-forming fungi.</title>
        <authorList>
            <person name="Looney B."/>
            <person name="Miyauchi S."/>
            <person name="Morin E."/>
            <person name="Drula E."/>
            <person name="Courty P.E."/>
            <person name="Kohler A."/>
            <person name="Kuo A."/>
            <person name="LaButti K."/>
            <person name="Pangilinan J."/>
            <person name="Lipzen A."/>
            <person name="Riley R."/>
            <person name="Andreopoulos W."/>
            <person name="He G."/>
            <person name="Johnson J."/>
            <person name="Nolan M."/>
            <person name="Tritt A."/>
            <person name="Barry K.W."/>
            <person name="Grigoriev I.V."/>
            <person name="Nagy L.G."/>
            <person name="Hibbett D."/>
            <person name="Henrissat B."/>
            <person name="Matheny P.B."/>
            <person name="Labbe J."/>
            <person name="Martin F.M."/>
        </authorList>
    </citation>
    <scope>NUCLEOTIDE SEQUENCE</scope>
    <source>
        <strain evidence="2">BPL690</strain>
    </source>
</reference>
<evidence type="ECO:0000256" key="1">
    <source>
        <dbReference type="SAM" id="MobiDB-lite"/>
    </source>
</evidence>
<name>A0AAD4QHJ9_9AGAM</name>
<dbReference type="AlphaFoldDB" id="A0AAD4QHJ9"/>
<feature type="non-terminal residue" evidence="2">
    <location>
        <position position="1"/>
    </location>
</feature>
<keyword evidence="3" id="KW-1185">Reference proteome</keyword>
<evidence type="ECO:0000313" key="2">
    <source>
        <dbReference type="EMBL" id="KAI0294501.1"/>
    </source>
</evidence>
<gene>
    <name evidence="2" type="ORF">B0F90DRAFT_1756982</name>
</gene>
<feature type="compositionally biased region" description="Polar residues" evidence="1">
    <location>
        <begin position="45"/>
        <end position="59"/>
    </location>
</feature>